<keyword evidence="3" id="KW-1133">Transmembrane helix</keyword>
<evidence type="ECO:0000313" key="4">
    <source>
        <dbReference type="EMBL" id="EMR10865.1"/>
    </source>
</evidence>
<feature type="transmembrane region" description="Helical" evidence="3">
    <location>
        <begin position="6"/>
        <end position="28"/>
    </location>
</feature>
<dbReference type="GO" id="GO:0006506">
    <property type="term" value="P:GPI anchor biosynthetic process"/>
    <property type="evidence" value="ECO:0007669"/>
    <property type="project" value="UniProtKB-UniPathway"/>
</dbReference>
<name>M7PAJ1_PNEMU</name>
<dbReference type="RefSeq" id="XP_007872925.1">
    <property type="nucleotide sequence ID" value="XM_007874734.1"/>
</dbReference>
<dbReference type="EC" id="3.5.1.89" evidence="2"/>
<dbReference type="AlphaFoldDB" id="M7PAJ1"/>
<sequence length="267" mass="31716">MDIFSIFNIILFLTFLFFIIWENMSSLIQLKPLFFKKKILFLIAHPDDEVMFFGPSILRLVKDNEIYLVCLSNGNADGIGKVREKELFKSCQILGVPEQNIEIIENSNLQDSMSLDWNPDIISGILSNIVIKRSIEIIITFDEFGISRHPNHIACYYGTLVFFNSLETQKPHIYVLPTVFILRKYFSFFDLFFTLVLYLYHLLLGAYFFQLFHVKDKKFLHLSINSFSQFQIVQKAMIGHSSQMKWFRWLYIYTSRYMIFNELERRK</sequence>
<dbReference type="Proteomes" id="UP000011958">
    <property type="component" value="Unassembled WGS sequence"/>
</dbReference>
<dbReference type="PANTHER" id="PTHR12993">
    <property type="entry name" value="N-ACETYLGLUCOSAMINYL-PHOSPHATIDYLINOSITOL DE-N-ACETYLASE-RELATED"/>
    <property type="match status" value="1"/>
</dbReference>
<accession>M7PAJ1</accession>
<gene>
    <name evidence="4" type="ORF">PNEG_01011</name>
</gene>
<dbReference type="InterPro" id="IPR024078">
    <property type="entry name" value="LmbE-like_dom_sf"/>
</dbReference>
<reference evidence="5" key="1">
    <citation type="journal article" date="2016" name="Nat. Commun.">
        <title>Genome analysis of three Pneumocystis species reveals adaptation mechanisms to life exclusively in mammalian hosts.</title>
        <authorList>
            <person name="Ma L."/>
            <person name="Chen Z."/>
            <person name="Huang D.W."/>
            <person name="Kutty G."/>
            <person name="Ishihara M."/>
            <person name="Wang H."/>
            <person name="Abouelleil A."/>
            <person name="Bishop L."/>
            <person name="Davey E."/>
            <person name="Deng R."/>
            <person name="Deng X."/>
            <person name="Fan L."/>
            <person name="Fantoni G."/>
            <person name="Fitzgerald M."/>
            <person name="Gogineni E."/>
            <person name="Goldberg J.M."/>
            <person name="Handley G."/>
            <person name="Hu X."/>
            <person name="Huber C."/>
            <person name="Jiao X."/>
            <person name="Jones K."/>
            <person name="Levin J.Z."/>
            <person name="Liu Y."/>
            <person name="Macdonald P."/>
            <person name="Melnikov A."/>
            <person name="Raley C."/>
            <person name="Sassi M."/>
            <person name="Sherman B.T."/>
            <person name="Song X."/>
            <person name="Sykes S."/>
            <person name="Tran B."/>
            <person name="Walsh L."/>
            <person name="Xia Y."/>
            <person name="Yang J."/>
            <person name="Young S."/>
            <person name="Zeng Q."/>
            <person name="Zheng X."/>
            <person name="Stephens R."/>
            <person name="Nusbaum C."/>
            <person name="Birren B.W."/>
            <person name="Azadi P."/>
            <person name="Lempicki R.A."/>
            <person name="Cuomo C.A."/>
            <person name="Kovacs J.A."/>
        </authorList>
    </citation>
    <scope>NUCLEOTIDE SEQUENCE [LARGE SCALE GENOMIC DNA]</scope>
    <source>
        <strain evidence="5">B123</strain>
    </source>
</reference>
<dbReference type="OMA" id="YVLESVN"/>
<keyword evidence="3" id="KW-0472">Membrane</keyword>
<comment type="similarity">
    <text evidence="1">Belongs to the PIGL family.</text>
</comment>
<dbReference type="PANTHER" id="PTHR12993:SF11">
    <property type="entry name" value="N-ACETYLGLUCOSAMINYL-PHOSPHATIDYLINOSITOL DE-N-ACETYLASE"/>
    <property type="match status" value="1"/>
</dbReference>
<evidence type="ECO:0000313" key="5">
    <source>
        <dbReference type="Proteomes" id="UP000011958"/>
    </source>
</evidence>
<dbReference type="HOGENOM" id="CLU_034979_1_0_1"/>
<dbReference type="GO" id="GO:0000225">
    <property type="term" value="F:N-acetylglucosaminylphosphatidylinositol deacetylase activity"/>
    <property type="evidence" value="ECO:0007669"/>
    <property type="project" value="UniProtKB-EC"/>
</dbReference>
<keyword evidence="5" id="KW-1185">Reference proteome</keyword>
<dbReference type="OrthoDB" id="440160at2759"/>
<dbReference type="UniPathway" id="UPA00196"/>
<dbReference type="GO" id="GO:0016020">
    <property type="term" value="C:membrane"/>
    <property type="evidence" value="ECO:0007669"/>
    <property type="project" value="GOC"/>
</dbReference>
<comment type="caution">
    <text evidence="4">The sequence shown here is derived from an EMBL/GenBank/DDBJ whole genome shotgun (WGS) entry which is preliminary data.</text>
</comment>
<dbReference type="EMBL" id="AFWA02000003">
    <property type="protein sequence ID" value="EMR10865.1"/>
    <property type="molecule type" value="Genomic_DNA"/>
</dbReference>
<evidence type="ECO:0000256" key="1">
    <source>
        <dbReference type="ARBA" id="ARBA00006066"/>
    </source>
</evidence>
<dbReference type="InterPro" id="IPR003737">
    <property type="entry name" value="GlcNAc_PI_deacetylase-related"/>
</dbReference>
<dbReference type="Gene3D" id="3.40.50.10320">
    <property type="entry name" value="LmbE-like"/>
    <property type="match status" value="1"/>
</dbReference>
<evidence type="ECO:0000256" key="2">
    <source>
        <dbReference type="ARBA" id="ARBA00012176"/>
    </source>
</evidence>
<organism evidence="4 5">
    <name type="scientific">Pneumocystis murina (strain B123)</name>
    <name type="common">Mouse pneumocystis pneumonia agent</name>
    <name type="synonym">Pneumocystis carinii f. sp. muris</name>
    <dbReference type="NCBI Taxonomy" id="1069680"/>
    <lineage>
        <taxon>Eukaryota</taxon>
        <taxon>Fungi</taxon>
        <taxon>Dikarya</taxon>
        <taxon>Ascomycota</taxon>
        <taxon>Taphrinomycotina</taxon>
        <taxon>Pneumocystomycetes</taxon>
        <taxon>Pneumocystaceae</taxon>
        <taxon>Pneumocystis</taxon>
    </lineage>
</organism>
<protein>
    <recommendedName>
        <fullName evidence="2">N-acetylglucosaminylphosphatidylinositol deacetylase</fullName>
        <ecNumber evidence="2">3.5.1.89</ecNumber>
    </recommendedName>
</protein>
<evidence type="ECO:0000256" key="3">
    <source>
        <dbReference type="SAM" id="Phobius"/>
    </source>
</evidence>
<dbReference type="STRING" id="1069680.M7PAJ1"/>
<keyword evidence="3" id="KW-0812">Transmembrane</keyword>
<dbReference type="Pfam" id="PF02585">
    <property type="entry name" value="PIG-L"/>
    <property type="match status" value="1"/>
</dbReference>
<feature type="transmembrane region" description="Helical" evidence="3">
    <location>
        <begin position="188"/>
        <end position="209"/>
    </location>
</feature>
<dbReference type="SUPFAM" id="SSF102588">
    <property type="entry name" value="LmbE-like"/>
    <property type="match status" value="1"/>
</dbReference>
<proteinExistence type="inferred from homology"/>
<dbReference type="GO" id="GO:0005783">
    <property type="term" value="C:endoplasmic reticulum"/>
    <property type="evidence" value="ECO:0007669"/>
    <property type="project" value="TreeGrafter"/>
</dbReference>
<dbReference type="eggNOG" id="KOG3332">
    <property type="taxonomic scope" value="Eukaryota"/>
</dbReference>
<dbReference type="GeneID" id="19894709"/>
<dbReference type="VEuPathDB" id="FungiDB:PNEG_01011"/>